<accession>G7L5I6</accession>
<organism evidence="8 11">
    <name type="scientific">Medicago truncatula</name>
    <name type="common">Barrel medic</name>
    <name type="synonym">Medicago tribuloides</name>
    <dbReference type="NCBI Taxonomy" id="3880"/>
    <lineage>
        <taxon>Eukaryota</taxon>
        <taxon>Viridiplantae</taxon>
        <taxon>Streptophyta</taxon>
        <taxon>Embryophyta</taxon>
        <taxon>Tracheophyta</taxon>
        <taxon>Spermatophyta</taxon>
        <taxon>Magnoliopsida</taxon>
        <taxon>eudicotyledons</taxon>
        <taxon>Gunneridae</taxon>
        <taxon>Pentapetalae</taxon>
        <taxon>rosids</taxon>
        <taxon>fabids</taxon>
        <taxon>Fabales</taxon>
        <taxon>Fabaceae</taxon>
        <taxon>Papilionoideae</taxon>
        <taxon>50 kb inversion clade</taxon>
        <taxon>NPAAA clade</taxon>
        <taxon>Hologalegina</taxon>
        <taxon>IRL clade</taxon>
        <taxon>Trifolieae</taxon>
        <taxon>Medicago</taxon>
    </lineage>
</organism>
<dbReference type="Proteomes" id="UP000002051">
    <property type="component" value="Unassembled WGS sequence"/>
</dbReference>
<proteinExistence type="inferred from homology"/>
<feature type="transmembrane region" description="Helical" evidence="7">
    <location>
        <begin position="189"/>
        <end position="208"/>
    </location>
</feature>
<gene>
    <name evidence="10" type="primary">11406308</name>
    <name evidence="8" type="ordered locus">MTR_7g064780</name>
    <name evidence="9" type="ORF">MtrunA17_Chr7g0240271</name>
</gene>
<evidence type="ECO:0000313" key="10">
    <source>
        <dbReference type="EnsemblPlants" id="AES79353"/>
    </source>
</evidence>
<evidence type="ECO:0000313" key="12">
    <source>
        <dbReference type="Proteomes" id="UP000265566"/>
    </source>
</evidence>
<dbReference type="eggNOG" id="KOG1237">
    <property type="taxonomic scope" value="Eukaryota"/>
</dbReference>
<dbReference type="PaxDb" id="3880-AES79353"/>
<reference evidence="10" key="3">
    <citation type="submission" date="2015-04" db="UniProtKB">
        <authorList>
            <consortium name="EnsemblPlants"/>
        </authorList>
    </citation>
    <scope>IDENTIFICATION</scope>
    <source>
        <strain evidence="10">cv. Jemalong A17</strain>
    </source>
</reference>
<feature type="region of interest" description="Disordered" evidence="6">
    <location>
        <begin position="1"/>
        <end position="27"/>
    </location>
</feature>
<dbReference type="Gramene" id="rna40722">
    <property type="protein sequence ID" value="RHN46255.1"/>
    <property type="gene ID" value="gene40722"/>
</dbReference>
<dbReference type="SUPFAM" id="SSF103473">
    <property type="entry name" value="MFS general substrate transporter"/>
    <property type="match status" value="1"/>
</dbReference>
<reference evidence="12" key="4">
    <citation type="journal article" date="2018" name="Nat. Plants">
        <title>Whole-genome landscape of Medicago truncatula symbiotic genes.</title>
        <authorList>
            <person name="Pecrix Y."/>
            <person name="Staton S.E."/>
            <person name="Sallet E."/>
            <person name="Lelandais-Briere C."/>
            <person name="Moreau S."/>
            <person name="Carrere S."/>
            <person name="Blein T."/>
            <person name="Jardinaud M.F."/>
            <person name="Latrasse D."/>
            <person name="Zouine M."/>
            <person name="Zahm M."/>
            <person name="Kreplak J."/>
            <person name="Mayjonade B."/>
            <person name="Satge C."/>
            <person name="Perez M."/>
            <person name="Cauet S."/>
            <person name="Marande W."/>
            <person name="Chantry-Darmon C."/>
            <person name="Lopez-Roques C."/>
            <person name="Bouchez O."/>
            <person name="Berard A."/>
            <person name="Debelle F."/>
            <person name="Munos S."/>
            <person name="Bendahmane A."/>
            <person name="Berges H."/>
            <person name="Niebel A."/>
            <person name="Buitink J."/>
            <person name="Frugier F."/>
            <person name="Benhamed M."/>
            <person name="Crespi M."/>
            <person name="Gouzy J."/>
            <person name="Gamas P."/>
        </authorList>
    </citation>
    <scope>NUCLEOTIDE SEQUENCE [LARGE SCALE GENOMIC DNA]</scope>
    <source>
        <strain evidence="12">cv. Jemalong A17</strain>
    </source>
</reference>
<dbReference type="HOGENOM" id="CLU_009313_4_2_1"/>
<feature type="transmembrane region" description="Helical" evidence="7">
    <location>
        <begin position="98"/>
        <end position="119"/>
    </location>
</feature>
<feature type="transmembrane region" description="Helical" evidence="7">
    <location>
        <begin position="41"/>
        <end position="60"/>
    </location>
</feature>
<protein>
    <submittedName>
        <fullName evidence="8">Peptide/nitrate transporter</fullName>
    </submittedName>
    <submittedName>
        <fullName evidence="9">Putative proton-dependent oligopeptide transporter family, major facilitator superfamily</fullName>
    </submittedName>
</protein>
<evidence type="ECO:0000256" key="6">
    <source>
        <dbReference type="SAM" id="MobiDB-lite"/>
    </source>
</evidence>
<feature type="transmembrane region" description="Helical" evidence="7">
    <location>
        <begin position="419"/>
        <end position="440"/>
    </location>
</feature>
<dbReference type="EnsemblPlants" id="AES79353">
    <property type="protein sequence ID" value="AES79353"/>
    <property type="gene ID" value="MTR_7g064780"/>
</dbReference>
<dbReference type="Proteomes" id="UP000265566">
    <property type="component" value="Chromosome 7"/>
</dbReference>
<feature type="compositionally biased region" description="Basic and acidic residues" evidence="6">
    <location>
        <begin position="1"/>
        <end position="12"/>
    </location>
</feature>
<evidence type="ECO:0000256" key="2">
    <source>
        <dbReference type="ARBA" id="ARBA00005982"/>
    </source>
</evidence>
<dbReference type="GO" id="GO:0005886">
    <property type="term" value="C:plasma membrane"/>
    <property type="evidence" value="ECO:0000318"/>
    <property type="project" value="GO_Central"/>
</dbReference>
<feature type="transmembrane region" description="Helical" evidence="7">
    <location>
        <begin position="544"/>
        <end position="564"/>
    </location>
</feature>
<dbReference type="GO" id="GO:0022857">
    <property type="term" value="F:transmembrane transporter activity"/>
    <property type="evidence" value="ECO:0000318"/>
    <property type="project" value="GO_Central"/>
</dbReference>
<evidence type="ECO:0000256" key="5">
    <source>
        <dbReference type="ARBA" id="ARBA00023136"/>
    </source>
</evidence>
<evidence type="ECO:0000313" key="9">
    <source>
        <dbReference type="EMBL" id="RHN46255.1"/>
    </source>
</evidence>
<feature type="transmembrane region" description="Helical" evidence="7">
    <location>
        <begin position="378"/>
        <end position="398"/>
    </location>
</feature>
<dbReference type="InterPro" id="IPR036259">
    <property type="entry name" value="MFS_trans_sf"/>
</dbReference>
<dbReference type="PANTHER" id="PTHR11654">
    <property type="entry name" value="OLIGOPEPTIDE TRANSPORTER-RELATED"/>
    <property type="match status" value="1"/>
</dbReference>
<feature type="transmembrane region" description="Helical" evidence="7">
    <location>
        <begin position="139"/>
        <end position="156"/>
    </location>
</feature>
<keyword evidence="4 7" id="KW-1133">Transmembrane helix</keyword>
<keyword evidence="11" id="KW-1185">Reference proteome</keyword>
<dbReference type="InterPro" id="IPR000109">
    <property type="entry name" value="POT_fam"/>
</dbReference>
<dbReference type="EMBL" id="CM001223">
    <property type="protein sequence ID" value="AES79353.1"/>
    <property type="molecule type" value="Genomic_DNA"/>
</dbReference>
<dbReference type="GO" id="GO:0055085">
    <property type="term" value="P:transmembrane transport"/>
    <property type="evidence" value="ECO:0000318"/>
    <property type="project" value="GO_Central"/>
</dbReference>
<evidence type="ECO:0000256" key="7">
    <source>
        <dbReference type="SAM" id="Phobius"/>
    </source>
</evidence>
<feature type="compositionally biased region" description="Polar residues" evidence="6">
    <location>
        <begin position="13"/>
        <end position="23"/>
    </location>
</feature>
<comment type="subcellular location">
    <subcellularLocation>
        <location evidence="1">Membrane</location>
        <topology evidence="1">Multi-pass membrane protein</topology>
    </subcellularLocation>
</comment>
<evidence type="ECO:0000313" key="11">
    <source>
        <dbReference type="Proteomes" id="UP000002051"/>
    </source>
</evidence>
<reference evidence="8 11" key="2">
    <citation type="journal article" date="2014" name="BMC Genomics">
        <title>An improved genome release (version Mt4.0) for the model legume Medicago truncatula.</title>
        <authorList>
            <person name="Tang H."/>
            <person name="Krishnakumar V."/>
            <person name="Bidwell S."/>
            <person name="Rosen B."/>
            <person name="Chan A."/>
            <person name="Zhou S."/>
            <person name="Gentzbittel L."/>
            <person name="Childs K.L."/>
            <person name="Yandell M."/>
            <person name="Gundlach H."/>
            <person name="Mayer K.F."/>
            <person name="Schwartz D.C."/>
            <person name="Town C.D."/>
        </authorList>
    </citation>
    <scope>GENOME REANNOTATION</scope>
    <source>
        <strain evidence="10 11">cv. Jemalong A17</strain>
    </source>
</reference>
<evidence type="ECO:0000313" key="8">
    <source>
        <dbReference type="EMBL" id="AES79353.1"/>
    </source>
</evidence>
<sequence>MKNENESDERQDPLSNFSHSSSTKNKKGGWKSVKYILGNETFEKLASMSLIANLVVYMHTQYNMDTTLSVEVFNIWAGLVNFIPLVAAYLADAYVGKFHMLIFGSIASLLGMGFMSLSAGHSSLRPPSCPTLSDCIKPTGVQLSILYLGLGFFAIGSGSLRPCNIAFGADQFDTKTAKGKAQLESFCNWWYFLFTVALLIALTGVVYIQTNVSWFIGFIIPTGCFVVSLTIFLLGQCTYIKLKPKGSVLCDLVKVVVASIRKHHIDIKKDSELSFYDPQLASNESEDSRNVKLSHTNRFRYFDKAAVITNQNEIDSNGNSIDNWRLCSLQQVEELKAILSTLPIWLAGIGCFISMGQANSYGILQGLQIDRSIGTKFIIPPAWMGLVPMIFLSSWIILYEKFYIPFTKTATSKGKRLTIEQRITIGIICSILGMVVSGLVEVRRRDNALKHGTFQSPTRIWWLIPQFGLSGLVEAFAAIPMMELLTSYWPDSMKTLGGAVFFLSLSIASWSSNVLIKIIVALTKGNGGPHWLGGNDLNKNRLDHYYYTIAAFGVLNLLYFVFFARRFLNSEVLQRQIQSEERDLEHENHQ</sequence>
<feature type="transmembrane region" description="Helical" evidence="7">
    <location>
        <begin position="72"/>
        <end position="91"/>
    </location>
</feature>
<comment type="similarity">
    <text evidence="2">Belongs to the major facilitator superfamily. Proton-dependent oligopeptide transporter (POT/PTR) (TC 2.A.17) family.</text>
</comment>
<feature type="transmembrane region" description="Helical" evidence="7">
    <location>
        <begin position="460"/>
        <end position="479"/>
    </location>
</feature>
<dbReference type="KEGG" id="mtr:11406308"/>
<reference evidence="9" key="5">
    <citation type="journal article" date="2018" name="Nat. Plants">
        <title>Whole-genome landscape of Medicago truncatula symbiotic genes.</title>
        <authorList>
            <person name="Pecrix Y."/>
            <person name="Gamas P."/>
            <person name="Carrere S."/>
        </authorList>
    </citation>
    <scope>NUCLEOTIDE SEQUENCE</scope>
    <source>
        <tissue evidence="9">Leaves</tissue>
    </source>
</reference>
<evidence type="ECO:0000256" key="1">
    <source>
        <dbReference type="ARBA" id="ARBA00004141"/>
    </source>
</evidence>
<feature type="transmembrane region" description="Helical" evidence="7">
    <location>
        <begin position="337"/>
        <end position="358"/>
    </location>
</feature>
<keyword evidence="5 7" id="KW-0472">Membrane</keyword>
<dbReference type="AlphaFoldDB" id="G7L5I6"/>
<feature type="transmembrane region" description="Helical" evidence="7">
    <location>
        <begin position="500"/>
        <end position="524"/>
    </location>
</feature>
<dbReference type="EMBL" id="PSQE01000007">
    <property type="protein sequence ID" value="RHN46255.1"/>
    <property type="molecule type" value="Genomic_DNA"/>
</dbReference>
<evidence type="ECO:0000256" key="4">
    <source>
        <dbReference type="ARBA" id="ARBA00022989"/>
    </source>
</evidence>
<evidence type="ECO:0000256" key="3">
    <source>
        <dbReference type="ARBA" id="ARBA00022692"/>
    </source>
</evidence>
<reference evidence="8 11" key="1">
    <citation type="journal article" date="2011" name="Nature">
        <title>The Medicago genome provides insight into the evolution of rhizobial symbioses.</title>
        <authorList>
            <person name="Young N.D."/>
            <person name="Debelle F."/>
            <person name="Oldroyd G.E."/>
            <person name="Geurts R."/>
            <person name="Cannon S.B."/>
            <person name="Udvardi M.K."/>
            <person name="Benedito V.A."/>
            <person name="Mayer K.F."/>
            <person name="Gouzy J."/>
            <person name="Schoof H."/>
            <person name="Van de Peer Y."/>
            <person name="Proost S."/>
            <person name="Cook D.R."/>
            <person name="Meyers B.C."/>
            <person name="Spannagl M."/>
            <person name="Cheung F."/>
            <person name="De Mita S."/>
            <person name="Krishnakumar V."/>
            <person name="Gundlach H."/>
            <person name="Zhou S."/>
            <person name="Mudge J."/>
            <person name="Bharti A.K."/>
            <person name="Murray J.D."/>
            <person name="Naoumkina M.A."/>
            <person name="Rosen B."/>
            <person name="Silverstein K.A."/>
            <person name="Tang H."/>
            <person name="Rombauts S."/>
            <person name="Zhao P.X."/>
            <person name="Zhou P."/>
            <person name="Barbe V."/>
            <person name="Bardou P."/>
            <person name="Bechner M."/>
            <person name="Bellec A."/>
            <person name="Berger A."/>
            <person name="Berges H."/>
            <person name="Bidwell S."/>
            <person name="Bisseling T."/>
            <person name="Choisne N."/>
            <person name="Couloux A."/>
            <person name="Denny R."/>
            <person name="Deshpande S."/>
            <person name="Dai X."/>
            <person name="Doyle J.J."/>
            <person name="Dudez A.M."/>
            <person name="Farmer A.D."/>
            <person name="Fouteau S."/>
            <person name="Franken C."/>
            <person name="Gibelin C."/>
            <person name="Gish J."/>
            <person name="Goldstein S."/>
            <person name="Gonzalez A.J."/>
            <person name="Green P.J."/>
            <person name="Hallab A."/>
            <person name="Hartog M."/>
            <person name="Hua A."/>
            <person name="Humphray S.J."/>
            <person name="Jeong D.H."/>
            <person name="Jing Y."/>
            <person name="Jocker A."/>
            <person name="Kenton S.M."/>
            <person name="Kim D.J."/>
            <person name="Klee K."/>
            <person name="Lai H."/>
            <person name="Lang C."/>
            <person name="Lin S."/>
            <person name="Macmil S.L."/>
            <person name="Magdelenat G."/>
            <person name="Matthews L."/>
            <person name="McCorrison J."/>
            <person name="Monaghan E.L."/>
            <person name="Mun J.H."/>
            <person name="Najar F.Z."/>
            <person name="Nicholson C."/>
            <person name="Noirot C."/>
            <person name="O'Bleness M."/>
            <person name="Paule C.R."/>
            <person name="Poulain J."/>
            <person name="Prion F."/>
            <person name="Qin B."/>
            <person name="Qu C."/>
            <person name="Retzel E.F."/>
            <person name="Riddle C."/>
            <person name="Sallet E."/>
            <person name="Samain S."/>
            <person name="Samson N."/>
            <person name="Sanders I."/>
            <person name="Saurat O."/>
            <person name="Scarpelli C."/>
            <person name="Schiex T."/>
            <person name="Segurens B."/>
            <person name="Severin A.J."/>
            <person name="Sherrier D.J."/>
            <person name="Shi R."/>
            <person name="Sims S."/>
            <person name="Singer S.R."/>
            <person name="Sinharoy S."/>
            <person name="Sterck L."/>
            <person name="Viollet A."/>
            <person name="Wang B.B."/>
            <person name="Wang K."/>
            <person name="Wang M."/>
            <person name="Wang X."/>
            <person name="Warfsmann J."/>
            <person name="Weissenbach J."/>
            <person name="White D.D."/>
            <person name="White J.D."/>
            <person name="Wiley G.B."/>
            <person name="Wincker P."/>
            <person name="Xing Y."/>
            <person name="Yang L."/>
            <person name="Yao Z."/>
            <person name="Ying F."/>
            <person name="Zhai J."/>
            <person name="Zhou L."/>
            <person name="Zuber A."/>
            <person name="Denarie J."/>
            <person name="Dixon R.A."/>
            <person name="May G.D."/>
            <person name="Schwartz D.C."/>
            <person name="Rogers J."/>
            <person name="Quetier F."/>
            <person name="Town C.D."/>
            <person name="Roe B.A."/>
        </authorList>
    </citation>
    <scope>NUCLEOTIDE SEQUENCE [LARGE SCALE GENOMIC DNA]</scope>
    <source>
        <strain evidence="8">A17</strain>
        <strain evidence="10 11">cv. Jemalong A17</strain>
    </source>
</reference>
<name>G7L5I6_MEDTR</name>
<feature type="transmembrane region" description="Helical" evidence="7">
    <location>
        <begin position="214"/>
        <end position="235"/>
    </location>
</feature>
<dbReference type="Pfam" id="PF00854">
    <property type="entry name" value="PTR2"/>
    <property type="match status" value="1"/>
</dbReference>
<keyword evidence="3 7" id="KW-0812">Transmembrane</keyword>
<dbReference type="OrthoDB" id="8904098at2759"/>
<dbReference type="Gene3D" id="1.20.1250.20">
    <property type="entry name" value="MFS general substrate transporter like domains"/>
    <property type="match status" value="1"/>
</dbReference>